<dbReference type="PANTHER" id="PTHR43265">
    <property type="entry name" value="ESTERASE ESTD"/>
    <property type="match status" value="1"/>
</dbReference>
<sequence length="271" mass="31045">MKYIYEQISKKDGIILRGVINTPDDFDATKKYPTVIFYHGFGGDRNGSTWFRGQNAKYLTDRGYVTVRFDFSGTNESDGDFYDMTVSREEEEAIMIYDFTKLREYVDRNRIYLVGHSLGGVISTLIASKVNPKAMVLLAPASDMNNPQYLKVAGMAYFDPKTATGDLDKFKIAKEVKEIEDVDIGGVKLHRRFLLDFLPKDIYGQASKYQGNVLILRGTKDDLVFNDANEKLEKAYPNASYQQVDGADHSFKNYEHRQIIFEKMYDFLEAN</sequence>
<dbReference type="InterPro" id="IPR053145">
    <property type="entry name" value="AB_hydrolase_Est10"/>
</dbReference>
<evidence type="ECO:0000313" key="3">
    <source>
        <dbReference type="Proteomes" id="UP001637993"/>
    </source>
</evidence>
<protein>
    <submittedName>
        <fullName evidence="2">Alpha/beta hydrolase family protein</fullName>
        <ecNumber evidence="2">3.4.-.-</ecNumber>
    </submittedName>
</protein>
<dbReference type="GO" id="GO:0016787">
    <property type="term" value="F:hydrolase activity"/>
    <property type="evidence" value="ECO:0007669"/>
    <property type="project" value="UniProtKB-KW"/>
</dbReference>
<keyword evidence="3" id="KW-1185">Reference proteome</keyword>
<dbReference type="InterPro" id="IPR029058">
    <property type="entry name" value="AB_hydrolase_fold"/>
</dbReference>
<feature type="domain" description="Serine aminopeptidase S33" evidence="1">
    <location>
        <begin position="34"/>
        <end position="250"/>
    </location>
</feature>
<dbReference type="InterPro" id="IPR022742">
    <property type="entry name" value="Hydrolase_4"/>
</dbReference>
<dbReference type="Pfam" id="PF12146">
    <property type="entry name" value="Hydrolase_4"/>
    <property type="match status" value="1"/>
</dbReference>
<dbReference type="SUPFAM" id="SSF53474">
    <property type="entry name" value="alpha/beta-Hydrolases"/>
    <property type="match status" value="1"/>
</dbReference>
<evidence type="ECO:0000313" key="2">
    <source>
        <dbReference type="EMBL" id="MFO3717552.1"/>
    </source>
</evidence>
<organism evidence="2 3">
    <name type="scientific">Anaerococcus groningensis</name>
    <dbReference type="NCBI Taxonomy" id="3115616"/>
    <lineage>
        <taxon>Bacteria</taxon>
        <taxon>Bacillati</taxon>
        <taxon>Bacillota</taxon>
        <taxon>Tissierellia</taxon>
        <taxon>Tissierellales</taxon>
        <taxon>Peptoniphilaceae</taxon>
        <taxon>Anaerococcus</taxon>
    </lineage>
</organism>
<dbReference type="EC" id="3.4.-.-" evidence="2"/>
<dbReference type="PANTHER" id="PTHR43265:SF1">
    <property type="entry name" value="ESTERASE ESTD"/>
    <property type="match status" value="1"/>
</dbReference>
<dbReference type="RefSeq" id="WP_410024123.1">
    <property type="nucleotide sequence ID" value="NZ_JBGMEG010000005.1"/>
</dbReference>
<reference evidence="2 3" key="1">
    <citation type="journal article" date="2025" name="Anaerobe">
        <title>Description of Anaerococcus kampingiae sp. nov., Anaerococcus groningensis sp. nov., Anaerococcus martiniensis sp. nov., and Anaerococcus cruorum sp. nov., isolated from human clinical specimens.</title>
        <authorList>
            <person name="Boiten K.E."/>
            <person name="Meijer J."/>
            <person name="van Wezel E.M."/>
            <person name="Veloo A.C.M."/>
        </authorList>
    </citation>
    <scope>NUCLEOTIDE SEQUENCE [LARGE SCALE GENOMIC DNA]</scope>
    <source>
        <strain evidence="2 3">ENR1011</strain>
    </source>
</reference>
<dbReference type="EMBL" id="JBGMEG010000005">
    <property type="protein sequence ID" value="MFO3717552.1"/>
    <property type="molecule type" value="Genomic_DNA"/>
</dbReference>
<comment type="caution">
    <text evidence="2">The sequence shown here is derived from an EMBL/GenBank/DDBJ whole genome shotgun (WGS) entry which is preliminary data.</text>
</comment>
<keyword evidence="2" id="KW-0378">Hydrolase</keyword>
<accession>A0ABW9N0G2</accession>
<gene>
    <name evidence="2" type="ORF">AB9Q04_04190</name>
</gene>
<evidence type="ECO:0000259" key="1">
    <source>
        <dbReference type="Pfam" id="PF12146"/>
    </source>
</evidence>
<dbReference type="Gene3D" id="3.40.50.1820">
    <property type="entry name" value="alpha/beta hydrolase"/>
    <property type="match status" value="1"/>
</dbReference>
<dbReference type="Proteomes" id="UP001637993">
    <property type="component" value="Unassembled WGS sequence"/>
</dbReference>
<name>A0ABW9N0G2_9FIRM</name>
<proteinExistence type="predicted"/>